<dbReference type="STRING" id="1249101.BST21_21845"/>
<reference evidence="1 2" key="1">
    <citation type="journal article" date="2019" name="Emerg. Microbes Infect.">
        <title>Comprehensive subspecies identification of 175 nontuberculous mycobacteria species based on 7547 genomic profiles.</title>
        <authorList>
            <person name="Matsumoto Y."/>
            <person name="Kinjo T."/>
            <person name="Motooka D."/>
            <person name="Nabeya D."/>
            <person name="Jung N."/>
            <person name="Uechi K."/>
            <person name="Horii T."/>
            <person name="Iida T."/>
            <person name="Fujita J."/>
            <person name="Nakamura S."/>
        </authorList>
    </citation>
    <scope>NUCLEOTIDE SEQUENCE [LARGE SCALE GENOMIC DNA]</scope>
    <source>
        <strain evidence="1 2">JCM 18439</strain>
    </source>
</reference>
<dbReference type="RefSeq" id="WP_083006706.1">
    <property type="nucleotide sequence ID" value="NZ_AP022591.1"/>
</dbReference>
<dbReference type="KEGG" id="mcee:MCEL_18840"/>
<dbReference type="EMBL" id="AP022591">
    <property type="protein sequence ID" value="BBY43589.1"/>
    <property type="molecule type" value="Genomic_DNA"/>
</dbReference>
<dbReference type="AlphaFoldDB" id="A0A1X0BL92"/>
<gene>
    <name evidence="1" type="ORF">MCEL_18840</name>
</gene>
<evidence type="ECO:0000313" key="1">
    <source>
        <dbReference type="EMBL" id="BBY43589.1"/>
    </source>
</evidence>
<proteinExistence type="predicted"/>
<keyword evidence="2" id="KW-1185">Reference proteome</keyword>
<sequence length="82" mass="9446">MTHKEFDMMCNRGKHLVKVAGRPCSQCAKERQTAQRHRNAEGRKLAQALQDRRVPLDADRIAEGHRLLVVLDMARAVDREVR</sequence>
<protein>
    <submittedName>
        <fullName evidence="1">Uncharacterized protein</fullName>
    </submittedName>
</protein>
<organism evidence="1 2">
    <name type="scientific">Mycolicibacterium celeriflavum</name>
    <name type="common">Mycobacterium celeriflavum</name>
    <dbReference type="NCBI Taxonomy" id="1249101"/>
    <lineage>
        <taxon>Bacteria</taxon>
        <taxon>Bacillati</taxon>
        <taxon>Actinomycetota</taxon>
        <taxon>Actinomycetes</taxon>
        <taxon>Mycobacteriales</taxon>
        <taxon>Mycobacteriaceae</taxon>
        <taxon>Mycolicibacterium</taxon>
    </lineage>
</organism>
<evidence type="ECO:0000313" key="2">
    <source>
        <dbReference type="Proteomes" id="UP000466431"/>
    </source>
</evidence>
<name>A0A1X0BL92_MYCCF</name>
<accession>A0A1X0BL92</accession>
<dbReference type="Proteomes" id="UP000466431">
    <property type="component" value="Chromosome"/>
</dbReference>